<feature type="region of interest" description="Disordered" evidence="4">
    <location>
        <begin position="844"/>
        <end position="925"/>
    </location>
</feature>
<dbReference type="Proteomes" id="UP000800097">
    <property type="component" value="Unassembled WGS sequence"/>
</dbReference>
<dbReference type="SUPFAM" id="SSF50978">
    <property type="entry name" value="WD40 repeat-like"/>
    <property type="match status" value="1"/>
</dbReference>
<dbReference type="InterPro" id="IPR001680">
    <property type="entry name" value="WD40_rpt"/>
</dbReference>
<keyword evidence="1 3" id="KW-0853">WD repeat</keyword>
<feature type="region of interest" description="Disordered" evidence="4">
    <location>
        <begin position="746"/>
        <end position="806"/>
    </location>
</feature>
<keyword evidence="2" id="KW-0677">Repeat</keyword>
<dbReference type="InterPro" id="IPR015943">
    <property type="entry name" value="WD40/YVTN_repeat-like_dom_sf"/>
</dbReference>
<evidence type="ECO:0000313" key="6">
    <source>
        <dbReference type="Proteomes" id="UP000800097"/>
    </source>
</evidence>
<name>A0A6A6JYC4_WESOR</name>
<evidence type="ECO:0000313" key="5">
    <source>
        <dbReference type="EMBL" id="KAF2281093.1"/>
    </source>
</evidence>
<dbReference type="Pfam" id="PF00400">
    <property type="entry name" value="WD40"/>
    <property type="match status" value="2"/>
</dbReference>
<dbReference type="SMART" id="SM00320">
    <property type="entry name" value="WD40"/>
    <property type="match status" value="5"/>
</dbReference>
<evidence type="ECO:0000256" key="4">
    <source>
        <dbReference type="SAM" id="MobiDB-lite"/>
    </source>
</evidence>
<evidence type="ECO:0000256" key="3">
    <source>
        <dbReference type="PROSITE-ProRule" id="PRU00221"/>
    </source>
</evidence>
<feature type="compositionally biased region" description="Polar residues" evidence="4">
    <location>
        <begin position="788"/>
        <end position="806"/>
    </location>
</feature>
<dbReference type="PANTHER" id="PTHR14221:SF0">
    <property type="entry name" value="WD REPEAT-CONTAINING PROTEIN 44"/>
    <property type="match status" value="1"/>
</dbReference>
<sequence>MAQILPNVRIADARIRDGNPFERQDTGKLAARSEGSSTVIGKRERLLLSKPPTPVKLRTTSSTSANANANVNANTETAVAAPQNGSGNGGYADERGESNPAIDPLSQHILNRTNTAAISVHKLRTQVDSTALQSPTTPGSDALDGKGAVDTAKEVGGGGTGNAAGNVNAKDKRKGVSFFGRLIGGNKKKGAAALDGTTLDDGSEAGDSRSGVRTEGMEKVDNIGFNPRYPQPPPYVKTRTKFKKEKEFDRLFLAQELRCAADRNAPPVAGANPAPQSGSAATQNPVWAIEFSKDGKYLAAGGQDRVVRVWAVISTPEERSAVGNGESEGSIGEEKEGMRLSAPVFRQEPVREYHGHTRFHPRDDRFFLAGSLDTKLRLWSIPDKSVAFWKQTSDMVTAVSFTPDGKTCIAGTLSGLCLFYDTEGLKYQTQMHVKSTRGQNAKGSKITGIQAFHWPRGSGSEPGDVKLLITSNDSRIRLYNLRDKNLEMKFRGHENNCSQIRASFAADTGHIICGSEDRRAYIWSPTTGMEGGAEKRHERPVEMFEPHGSITTCAVIAPLKTRQVLGGSEDPIYDLCNPPPVTLVSRAESLAGSSRAPTEAGSALPTPTVDSTFINRKTAETTPAYQARSVHKDGHILVTADFTGAIKVFRQDCAYAKRTRLIVHSRDENWDAGSAFSKRTGSRFGGGGGVGRPSSILSGRRMGTGAAPSVKSGIVGRPRRDSTSTQPAEDRIRSWRQDIVAPSSASASMSNLSVVQQQQHGLGGGLESGIASPRRSMARSKSPRKSRLSVSSLGAGNGVGNSFSEATSAGPVRAATMGPIGMGMRMGEGSPETRFSAERTLVQMEDDGGGGVGEGGSVKESEDWGPGLSARSGEGDRAGDGVRWRRDSVSSDESDMSFRSARDGPAGEEEDEDGDEEDVEVREGDGEIRCQHCGGEEFMVRMVDREREVRMLVCGRCGRGVD</sequence>
<feature type="compositionally biased region" description="Basic and acidic residues" evidence="4">
    <location>
        <begin position="718"/>
        <end position="734"/>
    </location>
</feature>
<protein>
    <submittedName>
        <fullName evidence="5">WD40 repeat-like protein</fullName>
    </submittedName>
</protein>
<feature type="region of interest" description="Disordered" evidence="4">
    <location>
        <begin position="190"/>
        <end position="235"/>
    </location>
</feature>
<accession>A0A6A6JYC4</accession>
<dbReference type="RefSeq" id="XP_033658630.1">
    <property type="nucleotide sequence ID" value="XM_033793675.1"/>
</dbReference>
<dbReference type="PROSITE" id="PS50294">
    <property type="entry name" value="WD_REPEATS_REGION"/>
    <property type="match status" value="1"/>
</dbReference>
<dbReference type="AlphaFoldDB" id="A0A6A6JYC4"/>
<dbReference type="InterPro" id="IPR036322">
    <property type="entry name" value="WD40_repeat_dom_sf"/>
</dbReference>
<evidence type="ECO:0000256" key="2">
    <source>
        <dbReference type="ARBA" id="ARBA00022737"/>
    </source>
</evidence>
<feature type="repeat" description="WD" evidence="3">
    <location>
        <begin position="279"/>
        <end position="320"/>
    </location>
</feature>
<feature type="region of interest" description="Disordered" evidence="4">
    <location>
        <begin position="589"/>
        <end position="609"/>
    </location>
</feature>
<gene>
    <name evidence="5" type="ORF">EI97DRAFT_20040</name>
</gene>
<dbReference type="InterPro" id="IPR040324">
    <property type="entry name" value="WDR44/Dgr2"/>
</dbReference>
<dbReference type="Gene3D" id="2.130.10.10">
    <property type="entry name" value="YVTN repeat-like/Quinoprotein amine dehydrogenase"/>
    <property type="match status" value="3"/>
</dbReference>
<feature type="compositionally biased region" description="Low complexity" evidence="4">
    <location>
        <begin position="746"/>
        <end position="760"/>
    </location>
</feature>
<proteinExistence type="predicted"/>
<dbReference type="GeneID" id="54546850"/>
<feature type="compositionally biased region" description="Basic and acidic residues" evidence="4">
    <location>
        <begin position="873"/>
        <end position="889"/>
    </location>
</feature>
<dbReference type="PROSITE" id="PS50082">
    <property type="entry name" value="WD_REPEATS_2"/>
    <property type="match status" value="1"/>
</dbReference>
<dbReference type="OrthoDB" id="1932312at2759"/>
<feature type="compositionally biased region" description="Basic and acidic residues" evidence="4">
    <location>
        <begin position="206"/>
        <end position="221"/>
    </location>
</feature>
<feature type="compositionally biased region" description="Basic residues" evidence="4">
    <location>
        <begin position="776"/>
        <end position="787"/>
    </location>
</feature>
<feature type="region of interest" description="Disordered" evidence="4">
    <location>
        <begin position="672"/>
        <end position="734"/>
    </location>
</feature>
<reference evidence="5" key="1">
    <citation type="journal article" date="2020" name="Stud. Mycol.">
        <title>101 Dothideomycetes genomes: a test case for predicting lifestyles and emergence of pathogens.</title>
        <authorList>
            <person name="Haridas S."/>
            <person name="Albert R."/>
            <person name="Binder M."/>
            <person name="Bloem J."/>
            <person name="Labutti K."/>
            <person name="Salamov A."/>
            <person name="Andreopoulos B."/>
            <person name="Baker S."/>
            <person name="Barry K."/>
            <person name="Bills G."/>
            <person name="Bluhm B."/>
            <person name="Cannon C."/>
            <person name="Castanera R."/>
            <person name="Culley D."/>
            <person name="Daum C."/>
            <person name="Ezra D."/>
            <person name="Gonzalez J."/>
            <person name="Henrissat B."/>
            <person name="Kuo A."/>
            <person name="Liang C."/>
            <person name="Lipzen A."/>
            <person name="Lutzoni F."/>
            <person name="Magnuson J."/>
            <person name="Mondo S."/>
            <person name="Nolan M."/>
            <person name="Ohm R."/>
            <person name="Pangilinan J."/>
            <person name="Park H.-J."/>
            <person name="Ramirez L."/>
            <person name="Alfaro M."/>
            <person name="Sun H."/>
            <person name="Tritt A."/>
            <person name="Yoshinaga Y."/>
            <person name="Zwiers L.-H."/>
            <person name="Turgeon B."/>
            <person name="Goodwin S."/>
            <person name="Spatafora J."/>
            <person name="Crous P."/>
            <person name="Grigoriev I."/>
        </authorList>
    </citation>
    <scope>NUCLEOTIDE SEQUENCE</scope>
    <source>
        <strain evidence="5">CBS 379.55</strain>
    </source>
</reference>
<feature type="compositionally biased region" description="Acidic residues" evidence="4">
    <location>
        <begin position="906"/>
        <end position="920"/>
    </location>
</feature>
<evidence type="ECO:0000256" key="1">
    <source>
        <dbReference type="ARBA" id="ARBA00022574"/>
    </source>
</evidence>
<dbReference type="EMBL" id="ML986484">
    <property type="protein sequence ID" value="KAF2281093.1"/>
    <property type="molecule type" value="Genomic_DNA"/>
</dbReference>
<dbReference type="PANTHER" id="PTHR14221">
    <property type="entry name" value="WD REPEAT DOMAIN 44"/>
    <property type="match status" value="1"/>
</dbReference>
<keyword evidence="6" id="KW-1185">Reference proteome</keyword>
<organism evidence="5 6">
    <name type="scientific">Westerdykella ornata</name>
    <dbReference type="NCBI Taxonomy" id="318751"/>
    <lineage>
        <taxon>Eukaryota</taxon>
        <taxon>Fungi</taxon>
        <taxon>Dikarya</taxon>
        <taxon>Ascomycota</taxon>
        <taxon>Pezizomycotina</taxon>
        <taxon>Dothideomycetes</taxon>
        <taxon>Pleosporomycetidae</taxon>
        <taxon>Pleosporales</taxon>
        <taxon>Sporormiaceae</taxon>
        <taxon>Westerdykella</taxon>
    </lineage>
</organism>